<feature type="region of interest" description="Disordered" evidence="3">
    <location>
        <begin position="455"/>
        <end position="542"/>
    </location>
</feature>
<comment type="caution">
    <text evidence="5">The sequence shown here is derived from an EMBL/GenBank/DDBJ whole genome shotgun (WGS) entry which is preliminary data.</text>
</comment>
<dbReference type="Pfam" id="PF21773">
    <property type="entry name" value="ODAD1_CC"/>
    <property type="match status" value="1"/>
</dbReference>
<dbReference type="AlphaFoldDB" id="A0AAE0GVL7"/>
<feature type="coiled-coil region" evidence="2">
    <location>
        <begin position="339"/>
        <end position="405"/>
    </location>
</feature>
<sequence length="542" mass="61654">MSKAPGGDAVVKETKGPDVDSQLVEMQRKYRIMEGNRKSYSEDSQNIIKRQRATIEKLKDENDQLKEELSRSSNTTDTTTFTQRTLKEMHKLQDEADQYTRKIEVERRRLEEIEKQAGLAGTKVFAARAELGGVNATKENDQSVNKQIKVLENRLDKALTKFNEALSHNKVLRGEIDDLRRERRVFEQIYKKLERALHEKKREMVNVIEISNIAYEARDQAQNEIAALRAQADKEQGAFEAEWRELGKVLEAEKKTSDANIRVGGMDRDQEKKLHKTMIRGSWQLGHDKNQQDMAASQVQMYDDAFAKIQAATGLTDINELVTSFINAEDQNFSLFNFANELNQDTEKLEEAVAELKTELEKYKGLDTSSGDQRKKLLKDLERRLQRAEGKSESYEQKYKSAYKTVTSLKAGIQTIYSKIGTSETGPENPVIEENNMVAFLSTIEQRANQLLQINSRKGPEEKEVAAKVPSGPLGAGPHAPVGNANPSIDPPSTADEHRNSDEESEEEVDDRPLTRDELQAKTLRNLNKRDSRGAQRMRRKK</sequence>
<feature type="region of interest" description="Disordered" evidence="3">
    <location>
        <begin position="1"/>
        <end position="20"/>
    </location>
</feature>
<dbReference type="InterPro" id="IPR049258">
    <property type="entry name" value="ODAD1_CC"/>
</dbReference>
<keyword evidence="6" id="KW-1185">Reference proteome</keyword>
<evidence type="ECO:0000256" key="3">
    <source>
        <dbReference type="SAM" id="MobiDB-lite"/>
    </source>
</evidence>
<evidence type="ECO:0000313" key="6">
    <source>
        <dbReference type="Proteomes" id="UP001190700"/>
    </source>
</evidence>
<reference evidence="5 6" key="1">
    <citation type="journal article" date="2015" name="Genome Biol. Evol.">
        <title>Comparative Genomics of a Bacterivorous Green Alga Reveals Evolutionary Causalities and Consequences of Phago-Mixotrophic Mode of Nutrition.</title>
        <authorList>
            <person name="Burns J.A."/>
            <person name="Paasch A."/>
            <person name="Narechania A."/>
            <person name="Kim E."/>
        </authorList>
    </citation>
    <scope>NUCLEOTIDE SEQUENCE [LARGE SCALE GENOMIC DNA]</scope>
    <source>
        <strain evidence="5 6">PLY_AMNH</strain>
    </source>
</reference>
<evidence type="ECO:0000313" key="5">
    <source>
        <dbReference type="EMBL" id="KAK3284903.1"/>
    </source>
</evidence>
<accession>A0AAE0GVL7</accession>
<keyword evidence="1 2" id="KW-0175">Coiled coil</keyword>
<feature type="region of interest" description="Disordered" evidence="3">
    <location>
        <begin position="59"/>
        <end position="80"/>
    </location>
</feature>
<evidence type="ECO:0000256" key="2">
    <source>
        <dbReference type="SAM" id="Coils"/>
    </source>
</evidence>
<dbReference type="Proteomes" id="UP001190700">
    <property type="component" value="Unassembled WGS sequence"/>
</dbReference>
<dbReference type="EMBL" id="LGRX02002093">
    <property type="protein sequence ID" value="KAK3284903.1"/>
    <property type="molecule type" value="Genomic_DNA"/>
</dbReference>
<gene>
    <name evidence="5" type="ORF">CYMTET_7469</name>
</gene>
<evidence type="ECO:0000256" key="1">
    <source>
        <dbReference type="ARBA" id="ARBA00023054"/>
    </source>
</evidence>
<protein>
    <recommendedName>
        <fullName evidence="4">ODAD1 central coiled coil region domain-containing protein</fullName>
    </recommendedName>
</protein>
<feature type="domain" description="ODAD1 central coiled coil region" evidence="4">
    <location>
        <begin position="146"/>
        <end position="424"/>
    </location>
</feature>
<feature type="compositionally biased region" description="Basic and acidic residues" evidence="3">
    <location>
        <begin position="511"/>
        <end position="520"/>
    </location>
</feature>
<dbReference type="InterPro" id="IPR051876">
    <property type="entry name" value="ODA-DC/CCD"/>
</dbReference>
<feature type="compositionally biased region" description="Basic and acidic residues" evidence="3">
    <location>
        <begin position="59"/>
        <end position="70"/>
    </location>
</feature>
<dbReference type="PANTHER" id="PTHR21694:SF18">
    <property type="entry name" value="COILED-COIL DOMAIN-CONTAINING PROTEIN 63"/>
    <property type="match status" value="1"/>
</dbReference>
<name>A0AAE0GVL7_9CHLO</name>
<organism evidence="5 6">
    <name type="scientific">Cymbomonas tetramitiformis</name>
    <dbReference type="NCBI Taxonomy" id="36881"/>
    <lineage>
        <taxon>Eukaryota</taxon>
        <taxon>Viridiplantae</taxon>
        <taxon>Chlorophyta</taxon>
        <taxon>Pyramimonadophyceae</taxon>
        <taxon>Pyramimonadales</taxon>
        <taxon>Pyramimonadaceae</taxon>
        <taxon>Cymbomonas</taxon>
    </lineage>
</organism>
<evidence type="ECO:0000259" key="4">
    <source>
        <dbReference type="Pfam" id="PF21773"/>
    </source>
</evidence>
<dbReference type="PANTHER" id="PTHR21694">
    <property type="entry name" value="COILED-COIL DOMAIN-CONTAINING PROTEIN 63"/>
    <property type="match status" value="1"/>
</dbReference>
<proteinExistence type="predicted"/>